<reference evidence="2" key="1">
    <citation type="submission" date="2018-05" db="EMBL/GenBank/DDBJ databases">
        <authorList>
            <person name="Lanie J.A."/>
            <person name="Ng W.-L."/>
            <person name="Kazmierczak K.M."/>
            <person name="Andrzejewski T.M."/>
            <person name="Davidsen T.M."/>
            <person name="Wayne K.J."/>
            <person name="Tettelin H."/>
            <person name="Glass J.I."/>
            <person name="Rusch D."/>
            <person name="Podicherti R."/>
            <person name="Tsui H.-C.T."/>
            <person name="Winkler M.E."/>
        </authorList>
    </citation>
    <scope>NUCLEOTIDE SEQUENCE</scope>
</reference>
<dbReference type="EMBL" id="UINC01020937">
    <property type="protein sequence ID" value="SVA87437.1"/>
    <property type="molecule type" value="Genomic_DNA"/>
</dbReference>
<evidence type="ECO:0000256" key="1">
    <source>
        <dbReference type="SAM" id="Phobius"/>
    </source>
</evidence>
<dbReference type="PANTHER" id="PTHR43861">
    <property type="entry name" value="TRANS-ACONITATE 2-METHYLTRANSFERASE-RELATED"/>
    <property type="match status" value="1"/>
</dbReference>
<keyword evidence="1" id="KW-0472">Membrane</keyword>
<feature type="non-terminal residue" evidence="2">
    <location>
        <position position="1"/>
    </location>
</feature>
<gene>
    <name evidence="2" type="ORF">METZ01_LOCUS140291</name>
</gene>
<keyword evidence="1" id="KW-1133">Transmembrane helix</keyword>
<evidence type="ECO:0000313" key="2">
    <source>
        <dbReference type="EMBL" id="SVA87437.1"/>
    </source>
</evidence>
<dbReference type="CDD" id="cd02440">
    <property type="entry name" value="AdoMet_MTases"/>
    <property type="match status" value="1"/>
</dbReference>
<dbReference type="InterPro" id="IPR029063">
    <property type="entry name" value="SAM-dependent_MTases_sf"/>
</dbReference>
<dbReference type="SUPFAM" id="SSF53335">
    <property type="entry name" value="S-adenosyl-L-methionine-dependent methyltransferases"/>
    <property type="match status" value="1"/>
</dbReference>
<evidence type="ECO:0008006" key="3">
    <source>
        <dbReference type="Google" id="ProtNLM"/>
    </source>
</evidence>
<sequence length="219" mass="25248">MMAASFHTTQKLADRLCNARLKVYEDILDHPCRNVLEVGCGPGVFHRPFSIRRVDWTGIDINPYWKQFGQQNDVPISTQPLLKVKEKFDVVIAYQVLEHVKDPMSFMALLTNRLRPGGILHLELPNHQSLTAKMRKISPFISDEYGFIQPPMHLRAYKKRTLQHLITQLNMETKLITVFANNHPIWGQVRNWNMFQHLLYFISGTLGMGSLLVGLAQKV</sequence>
<dbReference type="Gene3D" id="3.40.50.150">
    <property type="entry name" value="Vaccinia Virus protein VP39"/>
    <property type="match status" value="1"/>
</dbReference>
<organism evidence="2">
    <name type="scientific">marine metagenome</name>
    <dbReference type="NCBI Taxonomy" id="408172"/>
    <lineage>
        <taxon>unclassified sequences</taxon>
        <taxon>metagenomes</taxon>
        <taxon>ecological metagenomes</taxon>
    </lineage>
</organism>
<keyword evidence="1" id="KW-0812">Transmembrane</keyword>
<name>A0A381ZFB9_9ZZZZ</name>
<dbReference type="AlphaFoldDB" id="A0A381ZFB9"/>
<dbReference type="Pfam" id="PF13489">
    <property type="entry name" value="Methyltransf_23"/>
    <property type="match status" value="1"/>
</dbReference>
<feature type="transmembrane region" description="Helical" evidence="1">
    <location>
        <begin position="198"/>
        <end position="216"/>
    </location>
</feature>
<protein>
    <recommendedName>
        <fullName evidence="3">Methyltransferase type 11 domain-containing protein</fullName>
    </recommendedName>
</protein>
<dbReference type="PANTHER" id="PTHR43861:SF6">
    <property type="entry name" value="METHYLTRANSFERASE TYPE 11"/>
    <property type="match status" value="1"/>
</dbReference>
<accession>A0A381ZFB9</accession>
<feature type="non-terminal residue" evidence="2">
    <location>
        <position position="219"/>
    </location>
</feature>
<proteinExistence type="predicted"/>